<keyword evidence="2" id="KW-0732">Signal</keyword>
<feature type="signal peptide" evidence="2">
    <location>
        <begin position="1"/>
        <end position="31"/>
    </location>
</feature>
<dbReference type="KEGG" id="mbry:B1812_05475"/>
<keyword evidence="4" id="KW-1185">Reference proteome</keyword>
<dbReference type="PROSITE" id="PS51318">
    <property type="entry name" value="TAT"/>
    <property type="match status" value="1"/>
</dbReference>
<dbReference type="EMBL" id="CP019948">
    <property type="protein sequence ID" value="ARN80611.1"/>
    <property type="molecule type" value="Genomic_DNA"/>
</dbReference>
<evidence type="ECO:0008006" key="5">
    <source>
        <dbReference type="Google" id="ProtNLM"/>
    </source>
</evidence>
<dbReference type="AlphaFoldDB" id="A0A1W6MSM3"/>
<dbReference type="NCBIfam" id="TIGR01409">
    <property type="entry name" value="TAT_signal_seq"/>
    <property type="match status" value="1"/>
</dbReference>
<dbReference type="InterPro" id="IPR006311">
    <property type="entry name" value="TAT_signal"/>
</dbReference>
<dbReference type="RefSeq" id="WP_085770684.1">
    <property type="nucleotide sequence ID" value="NZ_AP027149.1"/>
</dbReference>
<feature type="chain" id="PRO_5010856312" description="Twin-arginine translocation pathway signal protein" evidence="2">
    <location>
        <begin position="32"/>
        <end position="80"/>
    </location>
</feature>
<reference evidence="3 4" key="1">
    <citation type="submission" date="2017-02" db="EMBL/GenBank/DDBJ databases">
        <authorList>
            <person name="Peterson S.W."/>
        </authorList>
    </citation>
    <scope>NUCLEOTIDE SEQUENCE [LARGE SCALE GENOMIC DNA]</scope>
    <source>
        <strain evidence="3 4">S285</strain>
    </source>
</reference>
<feature type="region of interest" description="Disordered" evidence="1">
    <location>
        <begin position="33"/>
        <end position="80"/>
    </location>
</feature>
<accession>A0A1W6MSM3</accession>
<dbReference type="Proteomes" id="UP000193978">
    <property type="component" value="Chromosome"/>
</dbReference>
<evidence type="ECO:0000313" key="4">
    <source>
        <dbReference type="Proteomes" id="UP000193978"/>
    </source>
</evidence>
<evidence type="ECO:0000256" key="2">
    <source>
        <dbReference type="SAM" id="SignalP"/>
    </source>
</evidence>
<evidence type="ECO:0000256" key="1">
    <source>
        <dbReference type="SAM" id="MobiDB-lite"/>
    </source>
</evidence>
<dbReference type="InterPro" id="IPR019546">
    <property type="entry name" value="TAT_signal_bac_arc"/>
</dbReference>
<gene>
    <name evidence="3" type="ORF">B1812_05475</name>
</gene>
<feature type="compositionally biased region" description="Basic residues" evidence="1">
    <location>
        <begin position="54"/>
        <end position="74"/>
    </location>
</feature>
<sequence>MTYEIVPEESKPSRRSFLAAVLAAASMAALAGRPSEAEAQERQFTSMHHEPRVSRPRRGHRHRRVARVRKTGRARPHEMQ</sequence>
<organism evidence="3 4">
    <name type="scientific">Methylocystis bryophila</name>
    <dbReference type="NCBI Taxonomy" id="655015"/>
    <lineage>
        <taxon>Bacteria</taxon>
        <taxon>Pseudomonadati</taxon>
        <taxon>Pseudomonadota</taxon>
        <taxon>Alphaproteobacteria</taxon>
        <taxon>Hyphomicrobiales</taxon>
        <taxon>Methylocystaceae</taxon>
        <taxon>Methylocystis</taxon>
    </lineage>
</organism>
<protein>
    <recommendedName>
        <fullName evidence="5">Twin-arginine translocation pathway signal protein</fullName>
    </recommendedName>
</protein>
<proteinExistence type="predicted"/>
<feature type="compositionally biased region" description="Basic and acidic residues" evidence="1">
    <location>
        <begin position="35"/>
        <end position="53"/>
    </location>
</feature>
<evidence type="ECO:0000313" key="3">
    <source>
        <dbReference type="EMBL" id="ARN80611.1"/>
    </source>
</evidence>
<name>A0A1W6MSM3_9HYPH</name>